<name>A0A2Z4UDW6_9FIRM</name>
<gene>
    <name evidence="2" type="ORF">DQQ01_14385</name>
</gene>
<feature type="region of interest" description="Disordered" evidence="1">
    <location>
        <begin position="32"/>
        <end position="67"/>
    </location>
</feature>
<accession>A0A2Z4UDW6</accession>
<evidence type="ECO:0000313" key="3">
    <source>
        <dbReference type="Proteomes" id="UP000250003"/>
    </source>
</evidence>
<dbReference type="Proteomes" id="UP000250003">
    <property type="component" value="Chromosome"/>
</dbReference>
<sequence>MFYRLRNSVKRKKSKNTKKIQNLSVKNKNIKKSDRYNPKGFPNFHAKINSEIKKGAGSAKRKGRKKS</sequence>
<dbReference type="EMBL" id="CP030280">
    <property type="protein sequence ID" value="AWY99109.1"/>
    <property type="molecule type" value="Genomic_DNA"/>
</dbReference>
<organism evidence="2 3">
    <name type="scientific">Blautia argi</name>
    <dbReference type="NCBI Taxonomy" id="1912897"/>
    <lineage>
        <taxon>Bacteria</taxon>
        <taxon>Bacillati</taxon>
        <taxon>Bacillota</taxon>
        <taxon>Clostridia</taxon>
        <taxon>Lachnospirales</taxon>
        <taxon>Lachnospiraceae</taxon>
        <taxon>Blautia</taxon>
    </lineage>
</organism>
<protein>
    <submittedName>
        <fullName evidence="2">Uncharacterized protein</fullName>
    </submittedName>
</protein>
<dbReference type="AlphaFoldDB" id="A0A2Z4UDW6"/>
<reference evidence="3" key="1">
    <citation type="submission" date="2018-06" db="EMBL/GenBank/DDBJ databases">
        <title>Description of Blautia argi sp. nov., a new anaerobic isolated from dog feces.</title>
        <authorList>
            <person name="Chang Y.-H."/>
            <person name="Paek J."/>
            <person name="Shin Y."/>
        </authorList>
    </citation>
    <scope>NUCLEOTIDE SEQUENCE [LARGE SCALE GENOMIC DNA]</scope>
    <source>
        <strain evidence="3">KCTC 15426</strain>
    </source>
</reference>
<evidence type="ECO:0000256" key="1">
    <source>
        <dbReference type="SAM" id="MobiDB-lite"/>
    </source>
</evidence>
<proteinExistence type="predicted"/>
<evidence type="ECO:0000313" key="2">
    <source>
        <dbReference type="EMBL" id="AWY99109.1"/>
    </source>
</evidence>
<dbReference type="KEGG" id="blau:DQQ01_14385"/>
<keyword evidence="3" id="KW-1185">Reference proteome</keyword>